<dbReference type="SMART" id="SM00563">
    <property type="entry name" value="PlsC"/>
    <property type="match status" value="1"/>
</dbReference>
<dbReference type="Pfam" id="PF01553">
    <property type="entry name" value="Acyltransferase"/>
    <property type="match status" value="1"/>
</dbReference>
<proteinExistence type="predicted"/>
<organism evidence="5 6">
    <name type="scientific">Longivirga aurantiaca</name>
    <dbReference type="NCBI Taxonomy" id="1837743"/>
    <lineage>
        <taxon>Bacteria</taxon>
        <taxon>Bacillati</taxon>
        <taxon>Actinomycetota</taxon>
        <taxon>Actinomycetes</taxon>
        <taxon>Sporichthyales</taxon>
        <taxon>Sporichthyaceae</taxon>
        <taxon>Longivirga</taxon>
    </lineage>
</organism>
<keyword evidence="6" id="KW-1185">Reference proteome</keyword>
<comment type="caution">
    <text evidence="5">The sequence shown here is derived from an EMBL/GenBank/DDBJ whole genome shotgun (WGS) entry which is preliminary data.</text>
</comment>
<dbReference type="EMBL" id="JBHSTI010000008">
    <property type="protein sequence ID" value="MFC6237394.1"/>
    <property type="molecule type" value="Genomic_DNA"/>
</dbReference>
<dbReference type="InterPro" id="IPR002123">
    <property type="entry name" value="Plipid/glycerol_acylTrfase"/>
</dbReference>
<dbReference type="PANTHER" id="PTHR10434">
    <property type="entry name" value="1-ACYL-SN-GLYCEROL-3-PHOSPHATE ACYLTRANSFERASE"/>
    <property type="match status" value="1"/>
</dbReference>
<dbReference type="PANTHER" id="PTHR10434:SF9">
    <property type="entry name" value="PHOSPHOLIPID_GLYCEROL ACYLTRANSFERASE DOMAIN-CONTAINING PROTEIN"/>
    <property type="match status" value="1"/>
</dbReference>
<dbReference type="Proteomes" id="UP001596138">
    <property type="component" value="Unassembled WGS sequence"/>
</dbReference>
<feature type="region of interest" description="Disordered" evidence="3">
    <location>
        <begin position="170"/>
        <end position="192"/>
    </location>
</feature>
<feature type="domain" description="Phospholipid/glycerol acyltransferase" evidence="4">
    <location>
        <begin position="29"/>
        <end position="138"/>
    </location>
</feature>
<name>A0ABW1SZH1_9ACTN</name>
<protein>
    <submittedName>
        <fullName evidence="5">1-acyl-sn-glycerol-3-phosphate acyltransferase</fullName>
    </submittedName>
</protein>
<reference evidence="6" key="1">
    <citation type="journal article" date="2019" name="Int. J. Syst. Evol. Microbiol.">
        <title>The Global Catalogue of Microorganisms (GCM) 10K type strain sequencing project: providing services to taxonomists for standard genome sequencing and annotation.</title>
        <authorList>
            <consortium name="The Broad Institute Genomics Platform"/>
            <consortium name="The Broad Institute Genome Sequencing Center for Infectious Disease"/>
            <person name="Wu L."/>
            <person name="Ma J."/>
        </authorList>
    </citation>
    <scope>NUCLEOTIDE SEQUENCE [LARGE SCALE GENOMIC DNA]</scope>
    <source>
        <strain evidence="6">CGMCC 4.7317</strain>
    </source>
</reference>
<evidence type="ECO:0000313" key="6">
    <source>
        <dbReference type="Proteomes" id="UP001596138"/>
    </source>
</evidence>
<dbReference type="RefSeq" id="WP_386764650.1">
    <property type="nucleotide sequence ID" value="NZ_JBHSTI010000008.1"/>
</dbReference>
<dbReference type="GO" id="GO:0016746">
    <property type="term" value="F:acyltransferase activity"/>
    <property type="evidence" value="ECO:0007669"/>
    <property type="project" value="UniProtKB-KW"/>
</dbReference>
<evidence type="ECO:0000259" key="4">
    <source>
        <dbReference type="SMART" id="SM00563"/>
    </source>
</evidence>
<gene>
    <name evidence="5" type="ORF">ACFQGU_05865</name>
</gene>
<evidence type="ECO:0000256" key="2">
    <source>
        <dbReference type="ARBA" id="ARBA00023315"/>
    </source>
</evidence>
<keyword evidence="1" id="KW-0808">Transferase</keyword>
<dbReference type="SUPFAM" id="SSF69593">
    <property type="entry name" value="Glycerol-3-phosphate (1)-acyltransferase"/>
    <property type="match status" value="1"/>
</dbReference>
<evidence type="ECO:0000256" key="3">
    <source>
        <dbReference type="SAM" id="MobiDB-lite"/>
    </source>
</evidence>
<keyword evidence="2 5" id="KW-0012">Acyltransferase</keyword>
<sequence>MRRTVGRGVLRVLRYRLVGEEPPQEPVSVFVAYPHTSWLDLPLMLGVAWASDLKPGFLAKKSIFRAPFGGLLRSLGGIAVDRANPGTLVADLTERARSGQPLSLVIAPEGTQGGQGHWKSGFYRIAQDADVPLVLGYVDQPTRTCGLGPSFRPSGDVRADMDRVRAFYADKHGARPMPSAVPSLREEDEPPA</sequence>
<accession>A0ABW1SZH1</accession>
<evidence type="ECO:0000256" key="1">
    <source>
        <dbReference type="ARBA" id="ARBA00022679"/>
    </source>
</evidence>
<evidence type="ECO:0000313" key="5">
    <source>
        <dbReference type="EMBL" id="MFC6237394.1"/>
    </source>
</evidence>